<dbReference type="WBParaSite" id="HCON_00135104-00001">
    <property type="protein sequence ID" value="HCON_00135104-00001"/>
    <property type="gene ID" value="HCON_00135104"/>
</dbReference>
<keyword evidence="1" id="KW-0732">Signal</keyword>
<reference evidence="4" key="1">
    <citation type="submission" date="2020-12" db="UniProtKB">
        <authorList>
            <consortium name="WormBaseParasite"/>
        </authorList>
    </citation>
    <scope>IDENTIFICATION</scope>
    <source>
        <strain evidence="4">MHco3</strain>
    </source>
</reference>
<dbReference type="InterPro" id="IPR016187">
    <property type="entry name" value="CTDL_fold"/>
</dbReference>
<dbReference type="OrthoDB" id="5773937at2759"/>
<feature type="domain" description="C-type lectin" evidence="2">
    <location>
        <begin position="34"/>
        <end position="158"/>
    </location>
</feature>
<proteinExistence type="predicted"/>
<protein>
    <submittedName>
        <fullName evidence="4">C-type lectin domain-containing protein</fullName>
    </submittedName>
</protein>
<dbReference type="InterPro" id="IPR050801">
    <property type="entry name" value="Ca-Dep_Lectins_ImmuneDev"/>
</dbReference>
<accession>A0A7I5EC74</accession>
<dbReference type="PANTHER" id="PTHR22801:SF63">
    <property type="entry name" value="C-TYPE LECTIN DOMAIN-CONTAINING PROTEIN"/>
    <property type="match status" value="1"/>
</dbReference>
<feature type="chain" id="PRO_5029607005" evidence="1">
    <location>
        <begin position="23"/>
        <end position="166"/>
    </location>
</feature>
<sequence>MPFMTSQIIISVLILTKVIVWGEEPCSPWIWNVETEKCYRKFCDNSTAENAEKICKKFGGHLATICSEEENTFATDLARLNAGKDEILRPTWIGLKRDSSRKKWLWMSGSKCKYRHWAPVEPNDKTGDEDYSHFWTDMSDYRNWNDNRNKRNFHYLCEAPYCPLDD</sequence>
<dbReference type="Pfam" id="PF00059">
    <property type="entry name" value="Lectin_C"/>
    <property type="match status" value="1"/>
</dbReference>
<dbReference type="InterPro" id="IPR016186">
    <property type="entry name" value="C-type_lectin-like/link_sf"/>
</dbReference>
<dbReference type="InterPro" id="IPR001304">
    <property type="entry name" value="C-type_lectin-like"/>
</dbReference>
<dbReference type="PROSITE" id="PS50041">
    <property type="entry name" value="C_TYPE_LECTIN_2"/>
    <property type="match status" value="1"/>
</dbReference>
<dbReference type="Gene3D" id="3.10.100.10">
    <property type="entry name" value="Mannose-Binding Protein A, subunit A"/>
    <property type="match status" value="1"/>
</dbReference>
<dbReference type="SMART" id="SM00034">
    <property type="entry name" value="CLECT"/>
    <property type="match status" value="1"/>
</dbReference>
<evidence type="ECO:0000313" key="3">
    <source>
        <dbReference type="Proteomes" id="UP000025227"/>
    </source>
</evidence>
<dbReference type="SUPFAM" id="SSF56436">
    <property type="entry name" value="C-type lectin-like"/>
    <property type="match status" value="1"/>
</dbReference>
<keyword evidence="3" id="KW-1185">Reference proteome</keyword>
<evidence type="ECO:0000313" key="4">
    <source>
        <dbReference type="WBParaSite" id="HCON_00135104-00001"/>
    </source>
</evidence>
<name>A0A7I5EC74_HAECO</name>
<dbReference type="Proteomes" id="UP000025227">
    <property type="component" value="Unplaced"/>
</dbReference>
<evidence type="ECO:0000256" key="1">
    <source>
        <dbReference type="SAM" id="SignalP"/>
    </source>
</evidence>
<organism evidence="3 4">
    <name type="scientific">Haemonchus contortus</name>
    <name type="common">Barber pole worm</name>
    <dbReference type="NCBI Taxonomy" id="6289"/>
    <lineage>
        <taxon>Eukaryota</taxon>
        <taxon>Metazoa</taxon>
        <taxon>Ecdysozoa</taxon>
        <taxon>Nematoda</taxon>
        <taxon>Chromadorea</taxon>
        <taxon>Rhabditida</taxon>
        <taxon>Rhabditina</taxon>
        <taxon>Rhabditomorpha</taxon>
        <taxon>Strongyloidea</taxon>
        <taxon>Trichostrongylidae</taxon>
        <taxon>Haemonchus</taxon>
    </lineage>
</organism>
<feature type="signal peptide" evidence="1">
    <location>
        <begin position="1"/>
        <end position="22"/>
    </location>
</feature>
<evidence type="ECO:0000259" key="2">
    <source>
        <dbReference type="PROSITE" id="PS50041"/>
    </source>
</evidence>
<dbReference type="PANTHER" id="PTHR22801">
    <property type="entry name" value="LITHOSTATHINE"/>
    <property type="match status" value="1"/>
</dbReference>
<dbReference type="AlphaFoldDB" id="A0A7I5EC74"/>